<evidence type="ECO:0000313" key="5">
    <source>
        <dbReference type="EMBL" id="PMD42849.1"/>
    </source>
</evidence>
<gene>
    <name evidence="5" type="ORF">L207DRAFT_424172</name>
</gene>
<name>A0A2J6RWG5_HYAVF</name>
<sequence length="248" mass="27609">MVSSTDDQEKLLSSNEIHEASMDDEKQWHSLELDAGRRLKANKFTMAFGSYRWLIDAFLILVITGLLLLLHDQSKDSQGSIQVGGDSTGAGPTFPTQAVKFESDMSFTPKNTSEFFTDETLDSWKKLMPAGTRFGSIGEPFSTTSMTHQLHCVYMMARIFSGIVSNNTQKIPDDYYSHFFHCIDYLRQGIMCSADLALEAHDAMDPDDLGPLDGGWSGIHVCKDYSQVISYLEGQIAEGVRVVLPIDD</sequence>
<evidence type="ECO:0000313" key="6">
    <source>
        <dbReference type="Proteomes" id="UP000235786"/>
    </source>
</evidence>
<dbReference type="GO" id="GO:0043386">
    <property type="term" value="P:mycotoxin biosynthetic process"/>
    <property type="evidence" value="ECO:0007669"/>
    <property type="project" value="InterPro"/>
</dbReference>
<dbReference type="GO" id="GO:0016491">
    <property type="term" value="F:oxidoreductase activity"/>
    <property type="evidence" value="ECO:0007669"/>
    <property type="project" value="UniProtKB-KW"/>
</dbReference>
<dbReference type="AlphaFoldDB" id="A0A2J6RWG5"/>
<evidence type="ECO:0000256" key="4">
    <source>
        <dbReference type="SAM" id="Phobius"/>
    </source>
</evidence>
<evidence type="ECO:0000256" key="3">
    <source>
        <dbReference type="ARBA" id="ARBA00035112"/>
    </source>
</evidence>
<dbReference type="PANTHER" id="PTHR33365">
    <property type="entry name" value="YALI0B05434P"/>
    <property type="match status" value="1"/>
</dbReference>
<proteinExistence type="inferred from homology"/>
<dbReference type="PANTHER" id="PTHR33365:SF11">
    <property type="entry name" value="TAT PATHWAY SIGNAL SEQUENCE"/>
    <property type="match status" value="1"/>
</dbReference>
<keyword evidence="4" id="KW-0472">Membrane</keyword>
<comment type="pathway">
    <text evidence="1">Mycotoxin biosynthesis.</text>
</comment>
<dbReference type="STRING" id="1149755.A0A2J6RWG5"/>
<keyword evidence="6" id="KW-1185">Reference proteome</keyword>
<dbReference type="InterPro" id="IPR021765">
    <property type="entry name" value="UstYa-like"/>
</dbReference>
<dbReference type="Proteomes" id="UP000235786">
    <property type="component" value="Unassembled WGS sequence"/>
</dbReference>
<organism evidence="5 6">
    <name type="scientific">Hyaloscypha variabilis (strain UAMH 11265 / GT02V1 / F)</name>
    <name type="common">Meliniomyces variabilis</name>
    <dbReference type="NCBI Taxonomy" id="1149755"/>
    <lineage>
        <taxon>Eukaryota</taxon>
        <taxon>Fungi</taxon>
        <taxon>Dikarya</taxon>
        <taxon>Ascomycota</taxon>
        <taxon>Pezizomycotina</taxon>
        <taxon>Leotiomycetes</taxon>
        <taxon>Helotiales</taxon>
        <taxon>Hyaloscyphaceae</taxon>
        <taxon>Hyaloscypha</taxon>
        <taxon>Hyaloscypha variabilis</taxon>
    </lineage>
</organism>
<reference evidence="5 6" key="1">
    <citation type="submission" date="2016-04" db="EMBL/GenBank/DDBJ databases">
        <title>A degradative enzymes factory behind the ericoid mycorrhizal symbiosis.</title>
        <authorList>
            <consortium name="DOE Joint Genome Institute"/>
            <person name="Martino E."/>
            <person name="Morin E."/>
            <person name="Grelet G."/>
            <person name="Kuo A."/>
            <person name="Kohler A."/>
            <person name="Daghino S."/>
            <person name="Barry K."/>
            <person name="Choi C."/>
            <person name="Cichocki N."/>
            <person name="Clum A."/>
            <person name="Copeland A."/>
            <person name="Hainaut M."/>
            <person name="Haridas S."/>
            <person name="Labutti K."/>
            <person name="Lindquist E."/>
            <person name="Lipzen A."/>
            <person name="Khouja H.-R."/>
            <person name="Murat C."/>
            <person name="Ohm R."/>
            <person name="Olson A."/>
            <person name="Spatafora J."/>
            <person name="Veneault-Fourrey C."/>
            <person name="Henrissat B."/>
            <person name="Grigoriev I."/>
            <person name="Martin F."/>
            <person name="Perotto S."/>
        </authorList>
    </citation>
    <scope>NUCLEOTIDE SEQUENCE [LARGE SCALE GENOMIC DNA]</scope>
    <source>
        <strain evidence="5 6">F</strain>
    </source>
</reference>
<feature type="transmembrane region" description="Helical" evidence="4">
    <location>
        <begin position="51"/>
        <end position="70"/>
    </location>
</feature>
<comment type="similarity">
    <text evidence="3">Belongs to the ustYa family.</text>
</comment>
<keyword evidence="2" id="KW-0560">Oxidoreductase</keyword>
<dbReference type="OrthoDB" id="3687641at2759"/>
<evidence type="ECO:0000256" key="2">
    <source>
        <dbReference type="ARBA" id="ARBA00023002"/>
    </source>
</evidence>
<dbReference type="Pfam" id="PF11807">
    <property type="entry name" value="UstYa"/>
    <property type="match status" value="1"/>
</dbReference>
<protein>
    <recommendedName>
        <fullName evidence="7">Oxidase ustYa</fullName>
    </recommendedName>
</protein>
<accession>A0A2J6RWG5</accession>
<dbReference type="EMBL" id="KZ613943">
    <property type="protein sequence ID" value="PMD42849.1"/>
    <property type="molecule type" value="Genomic_DNA"/>
</dbReference>
<evidence type="ECO:0008006" key="7">
    <source>
        <dbReference type="Google" id="ProtNLM"/>
    </source>
</evidence>
<keyword evidence="4" id="KW-1133">Transmembrane helix</keyword>
<evidence type="ECO:0000256" key="1">
    <source>
        <dbReference type="ARBA" id="ARBA00004685"/>
    </source>
</evidence>
<keyword evidence="4" id="KW-0812">Transmembrane</keyword>